<evidence type="ECO:0000313" key="2">
    <source>
        <dbReference type="EMBL" id="MEI4549653.1"/>
    </source>
</evidence>
<dbReference type="Pfam" id="PF01636">
    <property type="entry name" value="APH"/>
    <property type="match status" value="1"/>
</dbReference>
<protein>
    <submittedName>
        <fullName evidence="2">Aminoglycoside phosphotransferase family protein</fullName>
        <ecNumber evidence="2">2.7.1.-</ecNumber>
    </submittedName>
</protein>
<dbReference type="InterPro" id="IPR011009">
    <property type="entry name" value="Kinase-like_dom_sf"/>
</dbReference>
<dbReference type="InterPro" id="IPR002575">
    <property type="entry name" value="Aminoglycoside_PTrfase"/>
</dbReference>
<dbReference type="GO" id="GO:0016740">
    <property type="term" value="F:transferase activity"/>
    <property type="evidence" value="ECO:0007669"/>
    <property type="project" value="UniProtKB-KW"/>
</dbReference>
<organism evidence="2 3">
    <name type="scientific">Pseudoalteromonas spongiae</name>
    <dbReference type="NCBI Taxonomy" id="298657"/>
    <lineage>
        <taxon>Bacteria</taxon>
        <taxon>Pseudomonadati</taxon>
        <taxon>Pseudomonadota</taxon>
        <taxon>Gammaproteobacteria</taxon>
        <taxon>Alteromonadales</taxon>
        <taxon>Pseudoalteromonadaceae</taxon>
        <taxon>Pseudoalteromonas</taxon>
    </lineage>
</organism>
<sequence>MKTSYLIKDFDAMALPQAPSYEYACAICDFTNETHWQPLIEQICENNDLALSVVERVSSGENPTFLLQSASNQAFYIKFIAPNWLFQYHHEKEALNLCDAATLPIATPKLIAHGELNNWGYLITKGLEGQLLSDIYNELTDDEQQSIAAQLGRFCLQMHSIPMQKTSVLYKDWQKFIDEQYHNSYARRKRQGLRADFLADFIPYIAHTPYTAPDTTNLYLVHSDLHPGNLLVKRGDDGISLCGVIDFGDALVCNEPLFEVTTVGLLVAKGKTKVFQQFLESYLYQVDDKRTLLNSLMTLTLLRHTGNLNYLIEYVPGVKQCKNWQDAEQYLFPI</sequence>
<dbReference type="InterPro" id="IPR016259">
    <property type="entry name" value="Hygromycin-B_Kinase"/>
</dbReference>
<keyword evidence="2" id="KW-0808">Transferase</keyword>
<dbReference type="EMBL" id="JBAWKS010000001">
    <property type="protein sequence ID" value="MEI4549653.1"/>
    <property type="molecule type" value="Genomic_DNA"/>
</dbReference>
<gene>
    <name evidence="2" type="ORF">WAE96_08080</name>
</gene>
<proteinExistence type="predicted"/>
<comment type="caution">
    <text evidence="2">The sequence shown here is derived from an EMBL/GenBank/DDBJ whole genome shotgun (WGS) entry which is preliminary data.</text>
</comment>
<evidence type="ECO:0000313" key="3">
    <source>
        <dbReference type="Proteomes" id="UP001382455"/>
    </source>
</evidence>
<dbReference type="PIRSF" id="PIRSF000707">
    <property type="entry name" value="Hygromycin-B_kinase"/>
    <property type="match status" value="1"/>
</dbReference>
<dbReference type="PANTHER" id="PTHR21310:SF15">
    <property type="entry name" value="AMINOGLYCOSIDE PHOSPHOTRANSFERASE DOMAIN-CONTAINING PROTEIN"/>
    <property type="match status" value="1"/>
</dbReference>
<dbReference type="SUPFAM" id="SSF56112">
    <property type="entry name" value="Protein kinase-like (PK-like)"/>
    <property type="match status" value="1"/>
</dbReference>
<dbReference type="Gene3D" id="3.90.1200.10">
    <property type="match status" value="1"/>
</dbReference>
<keyword evidence="3" id="KW-1185">Reference proteome</keyword>
<accession>A0ABU8ERP2</accession>
<dbReference type="RefSeq" id="WP_336435122.1">
    <property type="nucleotide sequence ID" value="NZ_JBAWKS010000001.1"/>
</dbReference>
<dbReference type="InterPro" id="IPR051678">
    <property type="entry name" value="AGP_Transferase"/>
</dbReference>
<reference evidence="2 3" key="1">
    <citation type="submission" date="2023-12" db="EMBL/GenBank/DDBJ databases">
        <title>Friends and Foes: Symbiotic and Algicidal bacterial influence on Karenia brevis blooms.</title>
        <authorList>
            <person name="Fei C."/>
            <person name="Mohamed A.R."/>
            <person name="Booker A."/>
            <person name="Arshad M."/>
            <person name="Klass S."/>
            <person name="Ahn S."/>
            <person name="Gilbert P.M."/>
            <person name="Heil C.A."/>
            <person name="Martinez J.M."/>
            <person name="Amin S.A."/>
        </authorList>
    </citation>
    <scope>NUCLEOTIDE SEQUENCE [LARGE SCALE GENOMIC DNA]</scope>
    <source>
        <strain evidence="2 3">CE15</strain>
    </source>
</reference>
<dbReference type="Proteomes" id="UP001382455">
    <property type="component" value="Unassembled WGS sequence"/>
</dbReference>
<feature type="domain" description="Aminoglycoside phosphotransferase" evidence="1">
    <location>
        <begin position="55"/>
        <end position="283"/>
    </location>
</feature>
<name>A0ABU8ERP2_9GAMM</name>
<dbReference type="EC" id="2.7.1.-" evidence="2"/>
<evidence type="ECO:0000259" key="1">
    <source>
        <dbReference type="Pfam" id="PF01636"/>
    </source>
</evidence>
<dbReference type="PANTHER" id="PTHR21310">
    <property type="entry name" value="AMINOGLYCOSIDE PHOSPHOTRANSFERASE-RELATED-RELATED"/>
    <property type="match status" value="1"/>
</dbReference>